<keyword evidence="4 8" id="KW-0732">Signal</keyword>
<dbReference type="KEGG" id="nnu:104603588"/>
<dbReference type="SUPFAM" id="SSF52058">
    <property type="entry name" value="L domain-like"/>
    <property type="match status" value="1"/>
</dbReference>
<proteinExistence type="inferred from homology"/>
<evidence type="ECO:0000259" key="9">
    <source>
        <dbReference type="Pfam" id="PF08263"/>
    </source>
</evidence>
<keyword evidence="5" id="KW-0677">Repeat</keyword>
<dbReference type="Pfam" id="PF08263">
    <property type="entry name" value="LRRNT_2"/>
    <property type="match status" value="1"/>
</dbReference>
<dbReference type="Gene3D" id="3.80.10.10">
    <property type="entry name" value="Ribonuclease Inhibitor"/>
    <property type="match status" value="1"/>
</dbReference>
<dbReference type="GO" id="GO:0016020">
    <property type="term" value="C:membrane"/>
    <property type="evidence" value="ECO:0007669"/>
    <property type="project" value="UniProtKB-SubCell"/>
</dbReference>
<dbReference type="InterPro" id="IPR051848">
    <property type="entry name" value="PGIP"/>
</dbReference>
<dbReference type="RefSeq" id="XP_019054313.1">
    <property type="nucleotide sequence ID" value="XM_019198768.1"/>
</dbReference>
<dbReference type="STRING" id="4432.A0A1U8Q685"/>
<keyword evidence="3" id="KW-0433">Leucine-rich repeat</keyword>
<comment type="similarity">
    <text evidence="7">Belongs to the polygalacturonase-inhibiting protein family.</text>
</comment>
<dbReference type="OMA" id="ENGAGTW"/>
<feature type="signal peptide" evidence="8">
    <location>
        <begin position="1"/>
        <end position="34"/>
    </location>
</feature>
<evidence type="ECO:0000256" key="3">
    <source>
        <dbReference type="ARBA" id="ARBA00022614"/>
    </source>
</evidence>
<evidence type="ECO:0000256" key="8">
    <source>
        <dbReference type="SAM" id="SignalP"/>
    </source>
</evidence>
<evidence type="ECO:0000256" key="4">
    <source>
        <dbReference type="ARBA" id="ARBA00022729"/>
    </source>
</evidence>
<evidence type="ECO:0000256" key="6">
    <source>
        <dbReference type="ARBA" id="ARBA00023136"/>
    </source>
</evidence>
<dbReference type="Pfam" id="PF00560">
    <property type="entry name" value="LRR_1"/>
    <property type="match status" value="3"/>
</dbReference>
<dbReference type="InterPro" id="IPR013210">
    <property type="entry name" value="LRR_N_plant-typ"/>
</dbReference>
<dbReference type="InParanoid" id="A0A1U8Q685"/>
<organism evidence="10 11">
    <name type="scientific">Nelumbo nucifera</name>
    <name type="common">Sacred lotus</name>
    <dbReference type="NCBI Taxonomy" id="4432"/>
    <lineage>
        <taxon>Eukaryota</taxon>
        <taxon>Viridiplantae</taxon>
        <taxon>Streptophyta</taxon>
        <taxon>Embryophyta</taxon>
        <taxon>Tracheophyta</taxon>
        <taxon>Spermatophyta</taxon>
        <taxon>Magnoliopsida</taxon>
        <taxon>Proteales</taxon>
        <taxon>Nelumbonaceae</taxon>
        <taxon>Nelumbo</taxon>
    </lineage>
</organism>
<gene>
    <name evidence="11" type="primary">LOC104603588</name>
</gene>
<dbReference type="PANTHER" id="PTHR48059">
    <property type="entry name" value="POLYGALACTURONASE INHIBITOR 1"/>
    <property type="match status" value="1"/>
</dbReference>
<evidence type="ECO:0000256" key="2">
    <source>
        <dbReference type="ARBA" id="ARBA00004370"/>
    </source>
</evidence>
<evidence type="ECO:0000313" key="11">
    <source>
        <dbReference type="RefSeq" id="XP_019054313.1"/>
    </source>
</evidence>
<feature type="chain" id="PRO_5010537726" evidence="8">
    <location>
        <begin position="35"/>
        <end position="347"/>
    </location>
</feature>
<evidence type="ECO:0000313" key="10">
    <source>
        <dbReference type="Proteomes" id="UP000189703"/>
    </source>
</evidence>
<protein>
    <submittedName>
        <fullName evidence="11">Polygalacturonase inhibitor-like</fullName>
    </submittedName>
</protein>
<evidence type="ECO:0000256" key="5">
    <source>
        <dbReference type="ARBA" id="ARBA00022737"/>
    </source>
</evidence>
<dbReference type="PANTHER" id="PTHR48059:SF19">
    <property type="entry name" value="RECEPTOR-LIKE PROTEIN KINASE 5"/>
    <property type="match status" value="1"/>
</dbReference>
<reference evidence="11" key="1">
    <citation type="submission" date="2025-08" db="UniProtKB">
        <authorList>
            <consortium name="RefSeq"/>
        </authorList>
    </citation>
    <scope>IDENTIFICATION</scope>
</reference>
<accession>A0A1U8Q685</accession>
<evidence type="ECO:0000256" key="1">
    <source>
        <dbReference type="ARBA" id="ARBA00004196"/>
    </source>
</evidence>
<sequence length="347" mass="38799">MDTLRNGRSASFPLLSVLLLFFLISSSLPSLTLSASSLRCHAADKRVLWKIKKSLKISDYYFDSWNPSTDCCNWNYVVCDLSDRVSQLLFYNIYTPFQIPEAVGDLPYLKTLEFRDSTNLTGSIPYSITKLPSLETLSIWNTSLSGPIPEFLSKLKNLRYLYLGYNQLSGPIPASLANLNKLQNLDLQSNKLTGSIPNSFGRFKDGVLAIFSLSLSHNQLSGAIPKSIDVSNIDLSHNRLSGDASMLLRENGAGTWIDLSYNQFDFDLTKVRFPKGLMTLDLSHNKIHGNIPKQVIELMNLQRMDLSYNQLCGEIPFAGNVQKNLMSAKAFAHNRCLCGPPLPNKCK</sequence>
<dbReference type="GeneID" id="104603588"/>
<dbReference type="InterPro" id="IPR032675">
    <property type="entry name" value="LRR_dom_sf"/>
</dbReference>
<dbReference type="Proteomes" id="UP000189703">
    <property type="component" value="Unplaced"/>
</dbReference>
<keyword evidence="10" id="KW-1185">Reference proteome</keyword>
<dbReference type="InterPro" id="IPR001611">
    <property type="entry name" value="Leu-rich_rpt"/>
</dbReference>
<comment type="subcellular location">
    <subcellularLocation>
        <location evidence="1">Cell envelope</location>
    </subcellularLocation>
    <subcellularLocation>
        <location evidence="2">Membrane</location>
    </subcellularLocation>
</comment>
<dbReference type="Pfam" id="PF13855">
    <property type="entry name" value="LRR_8"/>
    <property type="match status" value="1"/>
</dbReference>
<keyword evidence="6" id="KW-0472">Membrane</keyword>
<dbReference type="FunFam" id="3.80.10.10:FF:000400">
    <property type="entry name" value="Nuclear pore complex protein NUP107"/>
    <property type="match status" value="1"/>
</dbReference>
<evidence type="ECO:0000256" key="7">
    <source>
        <dbReference type="ARBA" id="ARBA00038043"/>
    </source>
</evidence>
<dbReference type="AlphaFoldDB" id="A0A1U8Q685"/>
<dbReference type="PRINTS" id="PR00019">
    <property type="entry name" value="LEURICHRPT"/>
</dbReference>
<name>A0A1U8Q685_NELNU</name>
<dbReference type="OrthoDB" id="676979at2759"/>
<feature type="domain" description="Leucine-rich repeat-containing N-terminal plant-type" evidence="9">
    <location>
        <begin position="42"/>
        <end position="80"/>
    </location>
</feature>